<feature type="region of interest" description="Disordered" evidence="1">
    <location>
        <begin position="40"/>
        <end position="66"/>
    </location>
</feature>
<organism evidence="2">
    <name type="scientific">Xenopus laevis</name>
    <name type="common">African clawed frog</name>
    <dbReference type="NCBI Taxonomy" id="8355"/>
    <lineage>
        <taxon>Eukaryota</taxon>
        <taxon>Metazoa</taxon>
        <taxon>Chordata</taxon>
        <taxon>Craniata</taxon>
        <taxon>Vertebrata</taxon>
        <taxon>Euteleostomi</taxon>
        <taxon>Amphibia</taxon>
        <taxon>Batrachia</taxon>
        <taxon>Anura</taxon>
        <taxon>Pipoidea</taxon>
        <taxon>Pipidae</taxon>
        <taxon>Xenopodinae</taxon>
        <taxon>Xenopus</taxon>
        <taxon>Xenopus</taxon>
    </lineage>
</organism>
<dbReference type="AlphaFoldDB" id="A0A974GYQ6"/>
<accession>A0A974GYQ6</accession>
<protein>
    <submittedName>
        <fullName evidence="2">Uncharacterized protein</fullName>
    </submittedName>
</protein>
<proteinExistence type="predicted"/>
<name>A0A974GYQ6_XENLA</name>
<sequence>MWNPRTTRKTNPTDPSTELRICCERCGCCCARRKTRARQRGKRSAAMGRGGIGESGSACWQPAWRS</sequence>
<reference evidence="2" key="1">
    <citation type="submission" date="2016-05" db="EMBL/GenBank/DDBJ databases">
        <title>WGS assembly of Xenopus laevis.</title>
        <authorList>
            <person name="Session A."/>
            <person name="Uno Y."/>
            <person name="Kwon T."/>
            <person name="Chapman J."/>
            <person name="Toyoda A."/>
            <person name="Takahashi S."/>
            <person name="Fukui A."/>
            <person name="Hikosaka A."/>
            <person name="Putnam N."/>
            <person name="Stites J."/>
            <person name="Van Heeringen S."/>
            <person name="Quigley I."/>
            <person name="Heinz S."/>
            <person name="Hellsten U."/>
            <person name="Lyons J."/>
            <person name="Suzuki A."/>
            <person name="Kondo M."/>
            <person name="Ogino H."/>
            <person name="Ochi H."/>
            <person name="Bogdanovic O."/>
            <person name="Lister R."/>
            <person name="Georgiou G."/>
            <person name="Paranjpe S."/>
            <person name="Van Kruijsbergen I."/>
            <person name="Mozaffari S."/>
            <person name="Shu S."/>
            <person name="Schmutz J."/>
            <person name="Jenkins J."/>
            <person name="Grimwood J."/>
            <person name="Carlson J."/>
            <person name="Mitros T."/>
            <person name="Simakov O."/>
            <person name="Heald R."/>
            <person name="Miller K."/>
            <person name="Haudenschild C."/>
            <person name="Kuroki Y."/>
            <person name="Tanaka T."/>
            <person name="Michiue T."/>
            <person name="Watanabe M."/>
            <person name="Kinoshita T."/>
            <person name="Ohta Y."/>
            <person name="Mawaribuchi S."/>
            <person name="Suzuki Y."/>
            <person name="Haramoto Y."/>
            <person name="Yamamoto T."/>
            <person name="Takagi C."/>
            <person name="Kitzman J."/>
            <person name="Shendure J."/>
            <person name="Nakayama T."/>
            <person name="Izutsu Y."/>
            <person name="Robert J."/>
            <person name="Dichmann D."/>
            <person name="Flajnik M."/>
            <person name="Houston D."/>
            <person name="Marcotte E."/>
            <person name="Wallingford J."/>
            <person name="Ito Y."/>
            <person name="Asashima M."/>
            <person name="Ueno N."/>
            <person name="Matsuda Y."/>
            <person name="Jan Veenstra G."/>
            <person name="Fujiyama A."/>
            <person name="Harland R."/>
            <person name="Taira M."/>
            <person name="Rokhsar D.S."/>
        </authorList>
    </citation>
    <scope>NUCLEOTIDE SEQUENCE</scope>
    <source>
        <strain evidence="2">J</strain>
        <tissue evidence="2">Blood</tissue>
    </source>
</reference>
<evidence type="ECO:0000313" key="2">
    <source>
        <dbReference type="EMBL" id="OCT55506.1"/>
    </source>
</evidence>
<gene>
    <name evidence="2" type="ORF">XELAEV_18001685mg</name>
</gene>
<dbReference type="EMBL" id="KV486480">
    <property type="protein sequence ID" value="OCT55506.1"/>
    <property type="molecule type" value="Genomic_DNA"/>
</dbReference>
<evidence type="ECO:0000256" key="1">
    <source>
        <dbReference type="SAM" id="MobiDB-lite"/>
    </source>
</evidence>
<dbReference type="Proteomes" id="UP000694892">
    <property type="component" value="Unassembled WGS sequence"/>
</dbReference>